<feature type="region of interest" description="Disordered" evidence="15">
    <location>
        <begin position="1431"/>
        <end position="1463"/>
    </location>
</feature>
<keyword evidence="7 12" id="KW-0238">DNA-binding</keyword>
<feature type="coiled-coil region" evidence="14">
    <location>
        <begin position="417"/>
        <end position="444"/>
    </location>
</feature>
<evidence type="ECO:0000256" key="12">
    <source>
        <dbReference type="PROSITE-ProRule" id="PRU00108"/>
    </source>
</evidence>
<feature type="compositionally biased region" description="Low complexity" evidence="15">
    <location>
        <begin position="959"/>
        <end position="972"/>
    </location>
</feature>
<dbReference type="PROSITE" id="PS50071">
    <property type="entry name" value="HOMEOBOX_2"/>
    <property type="match status" value="3"/>
</dbReference>
<feature type="region of interest" description="Disordered" evidence="15">
    <location>
        <begin position="1203"/>
        <end position="1250"/>
    </location>
</feature>
<keyword evidence="8 12" id="KW-0371">Homeobox</keyword>
<evidence type="ECO:0000256" key="8">
    <source>
        <dbReference type="ARBA" id="ARBA00023155"/>
    </source>
</evidence>
<dbReference type="FunFam" id="1.10.10.60:FF:000080">
    <property type="entry name" value="Zinc finger homeobox protein 2"/>
    <property type="match status" value="1"/>
</dbReference>
<dbReference type="OrthoDB" id="6417226at2759"/>
<feature type="domain" description="Homeobox" evidence="16">
    <location>
        <begin position="1077"/>
        <end position="1137"/>
    </location>
</feature>
<dbReference type="GO" id="GO:0008270">
    <property type="term" value="F:zinc ion binding"/>
    <property type="evidence" value="ECO:0007669"/>
    <property type="project" value="UniProtKB-KW"/>
</dbReference>
<dbReference type="SMART" id="SM00451">
    <property type="entry name" value="ZnF_U1"/>
    <property type="match status" value="5"/>
</dbReference>
<sequence>MKKENSKLSPINSNQDISINLTKNNDNSTNYLANDNNIISNFLSKESLLNSLVASSSVPSTSSPIFSPTSNSSFNYCGSNTGGGNILARNSTKTLKCPKCNWHYKYQETLEIHMKEKHADQEVLCLFCLENQTHPKLARGETYSCGYKPYRCELCKYSTTTKGNLSIHMQSDKHLHALQEIPQSLAAAAVAASSSQLILGNTQFNNTNNNYSSTQQEFVDISNTSSNNSKIIGGSLQCLICFNFYTDISEIMVEHVEKDRSLTQECDISTINGYFQCLICPYSTNLKANFQLHTRTDKHLQRVQMINHLREGITGLFGQSEQFARLGTLKSAVQVRCQECEEIFSCIPTLREHCQSYSHQIRMIGSGRCLQNEIENVLESFLSELSLSCGICDWEESGNEKIISLAFEHANTHSEQFIEITKQNDNLIQNNSNKEEEINENKNINNKNFEEKDNLINWEQLDKYLINAGLAKYIKSEENNNNSEQKLVKCSFCPAEFTMPKLSKHISEEHSIPVDIAHQLANQIDEDYQHKMPTNQEKLLEDSIICSSSSTSSMPTNLPTSSVPSNKEDENNIPSTSFKQQSEENIFSYKCTQCLNNIAFRTEEQLNAHSLCHSPARFKLKRKIGGNEKQKIFKCDVCQDCFDTNGELLEHFNSEKHLQKAAEKTLVGGMEEDEVVRSRLNSNQFSSTCSTSRTPSKSSTSKQYSNSRRNSANSSNNKYLPYICNICSLSFGQPGTLDTHLRLLSTAHAQRIVKLNELVKSGEINPQVPVFEQPEPHPPQRSIGELLREKKKQQKMGKLTAIPTQQQQPSIPSTSTTSEQNNNILDWWRNNLSEQSTNNNSNLINNFMSQIFNNDSQQKQQNDVDPFCTLQMAQIAQMMLSAQMTAAAQMASLNSENGGNGLLDLLGIKNEEETIINKEVDNNQELNKSVSPYEEPRAKKPKTERKFSEKPGNNEIKKNSQNNQINDNSDQNGSFNQNNNYGDFASVLRALTSSSANFAGAEQSTTNLLDTSSSDPLSSQFPSNQITSTDDPTAFLMATMAAAATQNGGGNNNNNQTTTTNNNNNQQTNSGNQSPSAQQKRARTRIGDDHVKILRQYFDINNSPSEEQIKEMAQRTNLAEKVIKHWFRNTLFKERQRDKDSPYNFSIPPQMSIDLATYHKTGEAKIVPLIKQEKEENESMGEEDIIRNDEENSKIIENYQNEMKDYSDQELDEQEMSEDREEEEGEEEENILIKQKEEENNEEQKNLKKKNKKSFLNKTVDNLGGNETKLNLNEQFKSIESVAADLLASIGRQSLGDEGGGNNSGIEFSQENQQLLSPSHLNGTSLNFDTAGQFAQLMFSSAAAAAAAAGIPSSFSSFNLFNPFVSNNSIDSNINILQQPSATTTQQQVDIISQLINSSSSTQQTITTNSSSIPSCSSSTSINSITQIIQQQQSTATTTPNNSTTTTTNIVMPGGGSSGRRANRTRFTDFQLRTMQDFFDKQAYPKDDDLEMLSKKLGLSPRVIVVWFQNARQKARKVFEQQPHLMAHPSIIEQITTEGRFARTPSSTNFQCKVCGQVFQRYLELIQHQQRICCSVKLEEQQNNEGDFNVSDILNGKEENGIEEEENKHLFLQQQSSNIESSSQEMLLFNQLLAAAGCSQQQINQMKIDVPSSNNVSTNDTSTECQCPLCGLQFNCNDKLAKHISENHFSSSSSTNFFNLKEENNEKQQNPLDLTINNNRFNGYKTEEEIEEEIEEENERQNNNDSRGRGGYFVSNDPSLSPTNEGGEGGGNNESLLLNESSLAAALLLPSLFGGQKRIINDGINQRQRPQSQSNNSKRFRTHLTPMQVFVMKSLFHDYKTPSMQECDSLGRRIGLTKRVVQVWFQNTRAKERKAGSSSGSAEPEELIPCCGSSIYCQLCDMPFGNNLNNNNNSQLLQEHIFTENHIEKVKEKCSQLKTTIRGCSVSIGGDEQQNLSFLDEKREGEDNYDEEKIGENCDWNNELIDDGGGGGENKERNNQSSSSSLSPQQQIGQSLTAAAQLPYYALAAAAAGGIGGMPMNGLLPPLLYDPLLFGTPVSALKVPESVSQQIITDMSSGKGQSCFTQDGLEINKLESKLADNFGFLSSVDLEVGWGCQNCNNVFQQPELLQNHWKLICPAGEDIGAFKLIQTHYQCNPCQKKFGTQDDFCDHCLSVEHKTNCRAKKESK</sequence>
<dbReference type="Pfam" id="PF00046">
    <property type="entry name" value="Homeodomain"/>
    <property type="match status" value="3"/>
</dbReference>
<evidence type="ECO:0000256" key="11">
    <source>
        <dbReference type="PROSITE-ProRule" id="PRU00042"/>
    </source>
</evidence>
<dbReference type="InterPro" id="IPR003604">
    <property type="entry name" value="Matrin/U1-like-C_Znf_C2H2"/>
</dbReference>
<keyword evidence="6" id="KW-0805">Transcription regulation</keyword>
<keyword evidence="14" id="KW-0175">Coiled coil</keyword>
<name>A0A6V7UTZ6_MELEN</name>
<dbReference type="Proteomes" id="UP000580250">
    <property type="component" value="Unassembled WGS sequence"/>
</dbReference>
<feature type="compositionally biased region" description="Basic and acidic residues" evidence="15">
    <location>
        <begin position="1234"/>
        <end position="1246"/>
    </location>
</feature>
<keyword evidence="10 12" id="KW-0539">Nucleus</keyword>
<dbReference type="Gene3D" id="1.10.10.60">
    <property type="entry name" value="Homeodomain-like"/>
    <property type="match status" value="3"/>
</dbReference>
<feature type="region of interest" description="Disordered" evidence="15">
    <location>
        <begin position="921"/>
        <end position="978"/>
    </location>
</feature>
<dbReference type="PANTHER" id="PTHR45891:SF3">
    <property type="entry name" value="ZINC FINGER PROTEIN 2"/>
    <property type="match status" value="1"/>
</dbReference>
<evidence type="ECO:0000259" key="17">
    <source>
        <dbReference type="PROSITE" id="PS50157"/>
    </source>
</evidence>
<evidence type="ECO:0000256" key="9">
    <source>
        <dbReference type="ARBA" id="ARBA00023163"/>
    </source>
</evidence>
<dbReference type="InterPro" id="IPR017970">
    <property type="entry name" value="Homeobox_CS"/>
</dbReference>
<comment type="subcellular location">
    <subcellularLocation>
        <location evidence="1 12 13">Nucleus</location>
    </subcellularLocation>
</comment>
<dbReference type="InterPro" id="IPR036236">
    <property type="entry name" value="Znf_C2H2_sf"/>
</dbReference>
<feature type="compositionally biased region" description="Low complexity" evidence="15">
    <location>
        <begin position="686"/>
        <end position="713"/>
    </location>
</feature>
<dbReference type="CDD" id="cd00086">
    <property type="entry name" value="homeodomain"/>
    <property type="match status" value="3"/>
</dbReference>
<feature type="compositionally biased region" description="Low complexity" evidence="15">
    <location>
        <begin position="1045"/>
        <end position="1074"/>
    </location>
</feature>
<dbReference type="FunFam" id="1.10.10.60:FF:000064">
    <property type="entry name" value="Zinc finger homeobox protein 4"/>
    <property type="match status" value="1"/>
</dbReference>
<accession>A0A6V7UTZ6</accession>
<feature type="compositionally biased region" description="Low complexity" evidence="15">
    <location>
        <begin position="547"/>
        <end position="562"/>
    </location>
</feature>
<feature type="compositionally biased region" description="Low complexity" evidence="15">
    <location>
        <begin position="1007"/>
        <end position="1024"/>
    </location>
</feature>
<organism evidence="18 19">
    <name type="scientific">Meloidogyne enterolobii</name>
    <name type="common">Root-knot nematode worm</name>
    <name type="synonym">Meloidogyne mayaguensis</name>
    <dbReference type="NCBI Taxonomy" id="390850"/>
    <lineage>
        <taxon>Eukaryota</taxon>
        <taxon>Metazoa</taxon>
        <taxon>Ecdysozoa</taxon>
        <taxon>Nematoda</taxon>
        <taxon>Chromadorea</taxon>
        <taxon>Rhabditida</taxon>
        <taxon>Tylenchina</taxon>
        <taxon>Tylenchomorpha</taxon>
        <taxon>Tylenchoidea</taxon>
        <taxon>Meloidogynidae</taxon>
        <taxon>Meloidogyninae</taxon>
        <taxon>Meloidogyne</taxon>
    </lineage>
</organism>
<evidence type="ECO:0000256" key="15">
    <source>
        <dbReference type="SAM" id="MobiDB-lite"/>
    </source>
</evidence>
<evidence type="ECO:0000256" key="4">
    <source>
        <dbReference type="ARBA" id="ARBA00022771"/>
    </source>
</evidence>
<feature type="DNA-binding region" description="Homeobox" evidence="12">
    <location>
        <begin position="1079"/>
        <end position="1138"/>
    </location>
</feature>
<feature type="compositionally biased region" description="Acidic residues" evidence="15">
    <location>
        <begin position="1728"/>
        <end position="1738"/>
    </location>
</feature>
<dbReference type="InterPro" id="IPR051968">
    <property type="entry name" value="ZnFinger_Homeobox_TR"/>
</dbReference>
<evidence type="ECO:0000256" key="14">
    <source>
        <dbReference type="SAM" id="Coils"/>
    </source>
</evidence>
<evidence type="ECO:0000256" key="7">
    <source>
        <dbReference type="ARBA" id="ARBA00023125"/>
    </source>
</evidence>
<dbReference type="PROSITE" id="PS00027">
    <property type="entry name" value="HOMEOBOX_1"/>
    <property type="match status" value="1"/>
</dbReference>
<feature type="region of interest" description="Disordered" evidence="15">
    <location>
        <begin position="684"/>
        <end position="713"/>
    </location>
</feature>
<dbReference type="SUPFAM" id="SSF46689">
    <property type="entry name" value="Homeodomain-like"/>
    <property type="match status" value="3"/>
</dbReference>
<keyword evidence="3" id="KW-0677">Repeat</keyword>
<feature type="domain" description="C2H2-type" evidence="17">
    <location>
        <begin position="722"/>
        <end position="749"/>
    </location>
</feature>
<feature type="DNA-binding region" description="Homeobox" evidence="12">
    <location>
        <begin position="1460"/>
        <end position="1519"/>
    </location>
</feature>
<evidence type="ECO:0000256" key="13">
    <source>
        <dbReference type="RuleBase" id="RU000682"/>
    </source>
</evidence>
<feature type="compositionally biased region" description="Acidic residues" evidence="15">
    <location>
        <begin position="1208"/>
        <end position="1230"/>
    </location>
</feature>
<keyword evidence="2" id="KW-0479">Metal-binding</keyword>
<evidence type="ECO:0000259" key="16">
    <source>
        <dbReference type="PROSITE" id="PS50071"/>
    </source>
</evidence>
<feature type="domain" description="C2H2-type" evidence="17">
    <location>
        <begin position="150"/>
        <end position="181"/>
    </location>
</feature>
<feature type="compositionally biased region" description="Basic and acidic residues" evidence="15">
    <location>
        <begin position="1739"/>
        <end position="1748"/>
    </location>
</feature>
<dbReference type="GO" id="GO:0005634">
    <property type="term" value="C:nucleus"/>
    <property type="evidence" value="ECO:0007669"/>
    <property type="project" value="UniProtKB-SubCell"/>
</dbReference>
<keyword evidence="4 11" id="KW-0863">Zinc-finger</keyword>
<evidence type="ECO:0000256" key="3">
    <source>
        <dbReference type="ARBA" id="ARBA00022737"/>
    </source>
</evidence>
<dbReference type="Pfam" id="PF00096">
    <property type="entry name" value="zf-C2H2"/>
    <property type="match status" value="1"/>
</dbReference>
<dbReference type="SMART" id="SM00389">
    <property type="entry name" value="HOX"/>
    <property type="match status" value="3"/>
</dbReference>
<feature type="domain" description="Homeobox" evidence="16">
    <location>
        <begin position="1458"/>
        <end position="1518"/>
    </location>
</feature>
<dbReference type="InterPro" id="IPR013087">
    <property type="entry name" value="Znf_C2H2_type"/>
</dbReference>
<dbReference type="Gene3D" id="3.30.160.60">
    <property type="entry name" value="Classic Zinc Finger"/>
    <property type="match status" value="2"/>
</dbReference>
<feature type="domain" description="C2H2-type" evidence="17">
    <location>
        <begin position="95"/>
        <end position="123"/>
    </location>
</feature>
<feature type="region of interest" description="Disordered" evidence="15">
    <location>
        <begin position="800"/>
        <end position="819"/>
    </location>
</feature>
<dbReference type="PROSITE" id="PS00028">
    <property type="entry name" value="ZINC_FINGER_C2H2_1"/>
    <property type="match status" value="5"/>
</dbReference>
<feature type="region of interest" description="Disordered" evidence="15">
    <location>
        <begin position="1980"/>
        <end position="2012"/>
    </location>
</feature>
<evidence type="ECO:0000256" key="10">
    <source>
        <dbReference type="ARBA" id="ARBA00023242"/>
    </source>
</evidence>
<dbReference type="SUPFAM" id="SSF57667">
    <property type="entry name" value="beta-beta-alpha zinc fingers"/>
    <property type="match status" value="3"/>
</dbReference>
<reference evidence="18 19" key="1">
    <citation type="submission" date="2020-08" db="EMBL/GenBank/DDBJ databases">
        <authorList>
            <person name="Koutsovoulos G."/>
            <person name="Danchin GJ E."/>
        </authorList>
    </citation>
    <scope>NUCLEOTIDE SEQUENCE [LARGE SCALE GENOMIC DNA]</scope>
</reference>
<dbReference type="InterPro" id="IPR001356">
    <property type="entry name" value="HD"/>
</dbReference>
<dbReference type="EMBL" id="CAJEWN010000112">
    <property type="protein sequence ID" value="CAD2165745.1"/>
    <property type="molecule type" value="Genomic_DNA"/>
</dbReference>
<feature type="compositionally biased region" description="Low complexity" evidence="15">
    <location>
        <begin position="802"/>
        <end position="818"/>
    </location>
</feature>
<dbReference type="PANTHER" id="PTHR45891">
    <property type="entry name" value="ZINC FINGER HOMEOBOX PROTEIN"/>
    <property type="match status" value="1"/>
</dbReference>
<evidence type="ECO:0000256" key="1">
    <source>
        <dbReference type="ARBA" id="ARBA00004123"/>
    </source>
</evidence>
<evidence type="ECO:0000313" key="18">
    <source>
        <dbReference type="EMBL" id="CAD2165745.1"/>
    </source>
</evidence>
<gene>
    <name evidence="18" type="ORF">MENT_LOCUS17367</name>
</gene>
<feature type="domain" description="C2H2-type" evidence="17">
    <location>
        <begin position="633"/>
        <end position="662"/>
    </location>
</feature>
<feature type="domain" description="C2H2-type" evidence="17">
    <location>
        <begin position="1550"/>
        <end position="1582"/>
    </location>
</feature>
<keyword evidence="9" id="KW-0804">Transcription</keyword>
<evidence type="ECO:0000256" key="5">
    <source>
        <dbReference type="ARBA" id="ARBA00022833"/>
    </source>
</evidence>
<evidence type="ECO:0000256" key="6">
    <source>
        <dbReference type="ARBA" id="ARBA00023015"/>
    </source>
</evidence>
<keyword evidence="5" id="KW-0862">Zinc</keyword>
<feature type="compositionally biased region" description="Low complexity" evidence="15">
    <location>
        <begin position="1431"/>
        <end position="1450"/>
    </location>
</feature>
<evidence type="ECO:0000256" key="2">
    <source>
        <dbReference type="ARBA" id="ARBA00022723"/>
    </source>
</evidence>
<feature type="DNA-binding region" description="Homeobox" evidence="12">
    <location>
        <begin position="1817"/>
        <end position="1876"/>
    </location>
</feature>
<dbReference type="SMART" id="SM00355">
    <property type="entry name" value="ZnF_C2H2"/>
    <property type="match status" value="12"/>
</dbReference>
<dbReference type="GO" id="GO:0000978">
    <property type="term" value="F:RNA polymerase II cis-regulatory region sequence-specific DNA binding"/>
    <property type="evidence" value="ECO:0007669"/>
    <property type="project" value="TreeGrafter"/>
</dbReference>
<dbReference type="GO" id="GO:0000981">
    <property type="term" value="F:DNA-binding transcription factor activity, RNA polymerase II-specific"/>
    <property type="evidence" value="ECO:0007669"/>
    <property type="project" value="InterPro"/>
</dbReference>
<dbReference type="InterPro" id="IPR009057">
    <property type="entry name" value="Homeodomain-like_sf"/>
</dbReference>
<evidence type="ECO:0000313" key="19">
    <source>
        <dbReference type="Proteomes" id="UP000580250"/>
    </source>
</evidence>
<proteinExistence type="predicted"/>
<feature type="region of interest" description="Disordered" evidence="15">
    <location>
        <begin position="1007"/>
        <end position="1030"/>
    </location>
</feature>
<feature type="region of interest" description="Disordered" evidence="15">
    <location>
        <begin position="1045"/>
        <end position="1085"/>
    </location>
</feature>
<feature type="region of interest" description="Disordered" evidence="15">
    <location>
        <begin position="1728"/>
        <end position="1774"/>
    </location>
</feature>
<dbReference type="PROSITE" id="PS50157">
    <property type="entry name" value="ZINC_FINGER_C2H2_2"/>
    <property type="match status" value="5"/>
</dbReference>
<feature type="compositionally biased region" description="Low complexity" evidence="15">
    <location>
        <begin position="2000"/>
        <end position="2012"/>
    </location>
</feature>
<feature type="region of interest" description="Disordered" evidence="15">
    <location>
        <begin position="547"/>
        <end position="579"/>
    </location>
</feature>
<comment type="caution">
    <text evidence="18">The sequence shown here is derived from an EMBL/GenBank/DDBJ whole genome shotgun (WGS) entry which is preliminary data.</text>
</comment>
<protein>
    <submittedName>
        <fullName evidence="18">Uncharacterized protein</fullName>
    </submittedName>
</protein>
<dbReference type="FunFam" id="3.30.160.60:FF:000081">
    <property type="entry name" value="Zinc finger homeobox protein 4"/>
    <property type="match status" value="1"/>
</dbReference>
<feature type="domain" description="Homeobox" evidence="16">
    <location>
        <begin position="1815"/>
        <end position="1875"/>
    </location>
</feature>